<sequence>MSDLSYFAVIDGLRESAARFPNAPALLGPETVTYGSLHQQACRIAARIQQAGVKPGARMAIWTLKGNDFITAIWGALEAGLAYVPLDPCQPSARAAQILREADPEVMVAHPDLLSHLPGALPDSLRLVLFADGDTTQPTPGLPVSSSRLGALPDAPHEPFSPLPDTVATVLFTSGSTGVPKGVQLSYRNLHAFVGWAVSEFDLKADDVIANHASFHFDLSTFDLFAAARVRAAVWPIPTPQQSNIAAISEGIGRYGVTTIYAVPSILTMLTRARLLGPDVAPTLRRVLFAGEVFPIFDLQALAAQLPEGCTLYNLFGPTETNVCTAHRVTEADLAGDQPVPIGKPLPGQIAHILDPETRLPVAEGAKGELVVEGSLVTPGYLNVADETIRASHRAGRHATGDIVSSRDGVLHYHGRIDRIVKMQGNRVELGEIEAAIVRHPSVRQAATIHISGPRGSDLVAFVSCEAGRSPPNAIDLLNHLRTLLPRYMLPRHFKIMSTLPLNPNGKIDMRQLTHIAEDQFLRAPEQRRMEEAEDA</sequence>
<proteinExistence type="predicted"/>
<dbReference type="SUPFAM" id="SSF56801">
    <property type="entry name" value="Acetyl-CoA synthetase-like"/>
    <property type="match status" value="1"/>
</dbReference>
<dbReference type="GO" id="GO:0005737">
    <property type="term" value="C:cytoplasm"/>
    <property type="evidence" value="ECO:0007669"/>
    <property type="project" value="TreeGrafter"/>
</dbReference>
<dbReference type="AlphaFoldDB" id="A0A3L7J9K9"/>
<evidence type="ECO:0000259" key="2">
    <source>
        <dbReference type="Pfam" id="PF13193"/>
    </source>
</evidence>
<dbReference type="Pfam" id="PF00501">
    <property type="entry name" value="AMP-binding"/>
    <property type="match status" value="1"/>
</dbReference>
<reference evidence="3 4" key="1">
    <citation type="submission" date="2018-10" db="EMBL/GenBank/DDBJ databases">
        <title>Notoacmeibacter sp. M2BS9Y-3-1, whole genome shotgun sequence.</title>
        <authorList>
            <person name="Tuo L."/>
        </authorList>
    </citation>
    <scope>NUCLEOTIDE SEQUENCE [LARGE SCALE GENOMIC DNA]</scope>
    <source>
        <strain evidence="3 4">M2BS9Y-3-1</strain>
    </source>
</reference>
<comment type="caution">
    <text evidence="3">The sequence shown here is derived from an EMBL/GenBank/DDBJ whole genome shotgun (WGS) entry which is preliminary data.</text>
</comment>
<dbReference type="Gene3D" id="3.40.50.12780">
    <property type="entry name" value="N-terminal domain of ligase-like"/>
    <property type="match status" value="1"/>
</dbReference>
<dbReference type="RefSeq" id="WP_121646609.1">
    <property type="nucleotide sequence ID" value="NZ_RCWN01000002.1"/>
</dbReference>
<dbReference type="InterPro" id="IPR020845">
    <property type="entry name" value="AMP-binding_CS"/>
</dbReference>
<keyword evidence="4" id="KW-1185">Reference proteome</keyword>
<feature type="domain" description="AMP-binding enzyme C-terminal" evidence="2">
    <location>
        <begin position="432"/>
        <end position="507"/>
    </location>
</feature>
<accession>A0A3L7J9K9</accession>
<dbReference type="GO" id="GO:0031177">
    <property type="term" value="F:phosphopantetheine binding"/>
    <property type="evidence" value="ECO:0007669"/>
    <property type="project" value="TreeGrafter"/>
</dbReference>
<gene>
    <name evidence="3" type="ORF">D8780_14605</name>
</gene>
<evidence type="ECO:0000313" key="4">
    <source>
        <dbReference type="Proteomes" id="UP000281094"/>
    </source>
</evidence>
<dbReference type="InterPro" id="IPR000873">
    <property type="entry name" value="AMP-dep_synth/lig_dom"/>
</dbReference>
<dbReference type="InterPro" id="IPR045851">
    <property type="entry name" value="AMP-bd_C_sf"/>
</dbReference>
<feature type="domain" description="AMP-dependent synthetase/ligase" evidence="1">
    <location>
        <begin position="13"/>
        <end position="382"/>
    </location>
</feature>
<dbReference type="Gene3D" id="3.30.300.30">
    <property type="match status" value="1"/>
</dbReference>
<dbReference type="Pfam" id="PF13193">
    <property type="entry name" value="AMP-binding_C"/>
    <property type="match status" value="1"/>
</dbReference>
<dbReference type="PANTHER" id="PTHR45527">
    <property type="entry name" value="NONRIBOSOMAL PEPTIDE SYNTHETASE"/>
    <property type="match status" value="1"/>
</dbReference>
<dbReference type="PROSITE" id="PS00455">
    <property type="entry name" value="AMP_BINDING"/>
    <property type="match status" value="1"/>
</dbReference>
<name>A0A3L7J9K9_9HYPH</name>
<keyword evidence="3" id="KW-0436">Ligase</keyword>
<dbReference type="GO" id="GO:0016874">
    <property type="term" value="F:ligase activity"/>
    <property type="evidence" value="ECO:0007669"/>
    <property type="project" value="UniProtKB-KW"/>
</dbReference>
<organism evidence="3 4">
    <name type="scientific">Notoacmeibacter ruber</name>
    <dbReference type="NCBI Taxonomy" id="2670375"/>
    <lineage>
        <taxon>Bacteria</taxon>
        <taxon>Pseudomonadati</taxon>
        <taxon>Pseudomonadota</taxon>
        <taxon>Alphaproteobacteria</taxon>
        <taxon>Hyphomicrobiales</taxon>
        <taxon>Notoacmeibacteraceae</taxon>
        <taxon>Notoacmeibacter</taxon>
    </lineage>
</organism>
<protein>
    <submittedName>
        <fullName evidence="3">D-alanine--poly(Phosphoribitol) ligase</fullName>
    </submittedName>
</protein>
<dbReference type="InterPro" id="IPR042099">
    <property type="entry name" value="ANL_N_sf"/>
</dbReference>
<evidence type="ECO:0000259" key="1">
    <source>
        <dbReference type="Pfam" id="PF00501"/>
    </source>
</evidence>
<dbReference type="GO" id="GO:0043041">
    <property type="term" value="P:amino acid activation for nonribosomal peptide biosynthetic process"/>
    <property type="evidence" value="ECO:0007669"/>
    <property type="project" value="TreeGrafter"/>
</dbReference>
<dbReference type="InterPro" id="IPR025110">
    <property type="entry name" value="AMP-bd_C"/>
</dbReference>
<dbReference type="PANTHER" id="PTHR45527:SF1">
    <property type="entry name" value="FATTY ACID SYNTHASE"/>
    <property type="match status" value="1"/>
</dbReference>
<dbReference type="GO" id="GO:0044550">
    <property type="term" value="P:secondary metabolite biosynthetic process"/>
    <property type="evidence" value="ECO:0007669"/>
    <property type="project" value="TreeGrafter"/>
</dbReference>
<dbReference type="Proteomes" id="UP000281094">
    <property type="component" value="Unassembled WGS sequence"/>
</dbReference>
<evidence type="ECO:0000313" key="3">
    <source>
        <dbReference type="EMBL" id="RLQ85192.1"/>
    </source>
</evidence>
<dbReference type="EMBL" id="RCWN01000002">
    <property type="protein sequence ID" value="RLQ85192.1"/>
    <property type="molecule type" value="Genomic_DNA"/>
</dbReference>